<proteinExistence type="predicted"/>
<reference evidence="1 2" key="1">
    <citation type="journal article" date="2016" name="Genome Announc.">
        <title>Draft Genome Sequence of the Thermotolerant Cyanobacterium Desertifilum sp. IPPAS B-1220.</title>
        <authorList>
            <person name="Mironov K.S."/>
            <person name="Sinetova M.A."/>
            <person name="Bolatkhan K."/>
            <person name="Zayadan B.K."/>
            <person name="Ustinova V.V."/>
            <person name="Kupriyanova E.V."/>
            <person name="Skrypnik A.N."/>
            <person name="Gogoleva N.E."/>
            <person name="Gogolev Y.V."/>
            <person name="Los D.A."/>
        </authorList>
    </citation>
    <scope>NUCLEOTIDE SEQUENCE [LARGE SCALE GENOMIC DNA]</scope>
    <source>
        <strain evidence="1 2">IPPAS B-1220</strain>
    </source>
</reference>
<dbReference type="EMBL" id="CP182909">
    <property type="protein sequence ID" value="XPM62302.1"/>
    <property type="molecule type" value="Genomic_DNA"/>
</dbReference>
<accession>A0ACD5GNU3</accession>
<sequence length="100" mass="10438">MEANQVSDTSNNFVAAGELGSFTVNIASPPPTPTPTPTPAPILGTPIRIEAENYKSGGTGVGYYDTTNVNQGGQYRFDHVDIEITTDVGGGYNVGWTVCG</sequence>
<keyword evidence="2" id="KW-1185">Reference proteome</keyword>
<dbReference type="Proteomes" id="UP000095472">
    <property type="component" value="Chromosome"/>
</dbReference>
<name>A0ACD5GNU3_9CYAN</name>
<evidence type="ECO:0000313" key="1">
    <source>
        <dbReference type="EMBL" id="XPM62302.1"/>
    </source>
</evidence>
<protein>
    <submittedName>
        <fullName evidence="1">Uncharacterized protein</fullName>
    </submittedName>
</protein>
<evidence type="ECO:0000313" key="2">
    <source>
        <dbReference type="Proteomes" id="UP000095472"/>
    </source>
</evidence>
<gene>
    <name evidence="1" type="ORF">BH720_021220</name>
</gene>
<organism evidence="1 2">
    <name type="scientific">Desertifilum tharense IPPAS B-1220</name>
    <dbReference type="NCBI Taxonomy" id="1781255"/>
    <lineage>
        <taxon>Bacteria</taxon>
        <taxon>Bacillati</taxon>
        <taxon>Cyanobacteriota</taxon>
        <taxon>Cyanophyceae</taxon>
        <taxon>Desertifilales</taxon>
        <taxon>Desertifilaceae</taxon>
        <taxon>Desertifilum</taxon>
    </lineage>
</organism>